<gene>
    <name evidence="3" type="ORF">SAMN04488024_102689</name>
</gene>
<keyword evidence="4" id="KW-1185">Reference proteome</keyword>
<dbReference type="RefSeq" id="WP_090766392.1">
    <property type="nucleotide sequence ID" value="NZ_FMZH01000002.1"/>
</dbReference>
<keyword evidence="1" id="KW-0732">Signal</keyword>
<evidence type="ECO:0000313" key="4">
    <source>
        <dbReference type="Proteomes" id="UP000199455"/>
    </source>
</evidence>
<organism evidence="3 4">
    <name type="scientific">Pedobacter soli</name>
    <dbReference type="NCBI Taxonomy" id="390242"/>
    <lineage>
        <taxon>Bacteria</taxon>
        <taxon>Pseudomonadati</taxon>
        <taxon>Bacteroidota</taxon>
        <taxon>Sphingobacteriia</taxon>
        <taxon>Sphingobacteriales</taxon>
        <taxon>Sphingobacteriaceae</taxon>
        <taxon>Pedobacter</taxon>
    </lineage>
</organism>
<evidence type="ECO:0000256" key="1">
    <source>
        <dbReference type="SAM" id="SignalP"/>
    </source>
</evidence>
<evidence type="ECO:0000313" key="3">
    <source>
        <dbReference type="EMBL" id="SDC67653.1"/>
    </source>
</evidence>
<dbReference type="Pfam" id="PF18935">
    <property type="entry name" value="DUF5683"/>
    <property type="match status" value="1"/>
</dbReference>
<accession>A0A1G6NIF8</accession>
<dbReference type="EMBL" id="FMZH01000002">
    <property type="protein sequence ID" value="SDC67653.1"/>
    <property type="molecule type" value="Genomic_DNA"/>
</dbReference>
<reference evidence="4" key="1">
    <citation type="submission" date="2016-10" db="EMBL/GenBank/DDBJ databases">
        <authorList>
            <person name="Varghese N."/>
            <person name="Submissions S."/>
        </authorList>
    </citation>
    <scope>NUCLEOTIDE SEQUENCE [LARGE SCALE GENOMIC DNA]</scope>
    <source>
        <strain evidence="4">DSM 18609</strain>
    </source>
</reference>
<sequence>MQKTKLLILVSLFTFLIVNLANAQVKDTTVLKPADTTKTKLVTPIGKGGAKQPVTRQDSMKAKYVNPGKVAGRKAVFRSMIIPGWGQLYNMQLLNDGYGTRAGKSQFWQKIYTGGKIAAIYGGITVLTMSYIESTKQYNLSLKELQYRDSHNGEFDPTGPFGARYSTSGITLRKDTYRRNRQIVLFSYGLVYFANIVDAYVAARLHFFNIDDNLGTVKIMPSMINTNSVYGFNATPALKLSLTF</sequence>
<feature type="signal peptide" evidence="1">
    <location>
        <begin position="1"/>
        <end position="23"/>
    </location>
</feature>
<dbReference type="AlphaFoldDB" id="A0A1G6NIF8"/>
<dbReference type="InterPro" id="IPR043738">
    <property type="entry name" value="DUF5683"/>
</dbReference>
<feature type="chain" id="PRO_5011654757" description="DUF5683 domain-containing protein" evidence="1">
    <location>
        <begin position="24"/>
        <end position="244"/>
    </location>
</feature>
<name>A0A1G6NIF8_9SPHI</name>
<dbReference type="Proteomes" id="UP000199455">
    <property type="component" value="Unassembled WGS sequence"/>
</dbReference>
<dbReference type="STRING" id="390242.SAMN04488024_102689"/>
<protein>
    <recommendedName>
        <fullName evidence="2">DUF5683 domain-containing protein</fullName>
    </recommendedName>
</protein>
<evidence type="ECO:0000259" key="2">
    <source>
        <dbReference type="Pfam" id="PF18935"/>
    </source>
</evidence>
<proteinExistence type="predicted"/>
<feature type="domain" description="DUF5683" evidence="2">
    <location>
        <begin position="71"/>
        <end position="244"/>
    </location>
</feature>